<organism evidence="1 2">
    <name type="scientific">Macrolepiota fuliginosa MF-IS2</name>
    <dbReference type="NCBI Taxonomy" id="1400762"/>
    <lineage>
        <taxon>Eukaryota</taxon>
        <taxon>Fungi</taxon>
        <taxon>Dikarya</taxon>
        <taxon>Basidiomycota</taxon>
        <taxon>Agaricomycotina</taxon>
        <taxon>Agaricomycetes</taxon>
        <taxon>Agaricomycetidae</taxon>
        <taxon>Agaricales</taxon>
        <taxon>Agaricineae</taxon>
        <taxon>Agaricaceae</taxon>
        <taxon>Macrolepiota</taxon>
    </lineage>
</organism>
<accession>A0A9P6BXN9</accession>
<protein>
    <submittedName>
        <fullName evidence="1">Uncharacterized protein</fullName>
    </submittedName>
</protein>
<evidence type="ECO:0000313" key="2">
    <source>
        <dbReference type="Proteomes" id="UP000807342"/>
    </source>
</evidence>
<reference evidence="1" key="1">
    <citation type="submission" date="2020-11" db="EMBL/GenBank/DDBJ databases">
        <authorList>
            <consortium name="DOE Joint Genome Institute"/>
            <person name="Ahrendt S."/>
            <person name="Riley R."/>
            <person name="Andreopoulos W."/>
            <person name="Labutti K."/>
            <person name="Pangilinan J."/>
            <person name="Ruiz-Duenas F.J."/>
            <person name="Barrasa J.M."/>
            <person name="Sanchez-Garcia M."/>
            <person name="Camarero S."/>
            <person name="Miyauchi S."/>
            <person name="Serrano A."/>
            <person name="Linde D."/>
            <person name="Babiker R."/>
            <person name="Drula E."/>
            <person name="Ayuso-Fernandez I."/>
            <person name="Pacheco R."/>
            <person name="Padilla G."/>
            <person name="Ferreira P."/>
            <person name="Barriuso J."/>
            <person name="Kellner H."/>
            <person name="Castanera R."/>
            <person name="Alfaro M."/>
            <person name="Ramirez L."/>
            <person name="Pisabarro A.G."/>
            <person name="Kuo A."/>
            <person name="Tritt A."/>
            <person name="Lipzen A."/>
            <person name="He G."/>
            <person name="Yan M."/>
            <person name="Ng V."/>
            <person name="Cullen D."/>
            <person name="Martin F."/>
            <person name="Rosso M.-N."/>
            <person name="Henrissat B."/>
            <person name="Hibbett D."/>
            <person name="Martinez A.T."/>
            <person name="Grigoriev I.V."/>
        </authorList>
    </citation>
    <scope>NUCLEOTIDE SEQUENCE</scope>
    <source>
        <strain evidence="1">MF-IS2</strain>
    </source>
</reference>
<gene>
    <name evidence="1" type="ORF">P691DRAFT_548961</name>
</gene>
<evidence type="ECO:0000313" key="1">
    <source>
        <dbReference type="EMBL" id="KAF9441670.1"/>
    </source>
</evidence>
<dbReference type="AlphaFoldDB" id="A0A9P6BXN9"/>
<proteinExistence type="predicted"/>
<dbReference type="Proteomes" id="UP000807342">
    <property type="component" value="Unassembled WGS sequence"/>
</dbReference>
<sequence length="58" mass="6565">MAFSTIQAIYMKERLIRCFEAEPMAPLVETKEDKISGLAFLCATRSHLPSLFMTPNSQ</sequence>
<comment type="caution">
    <text evidence="1">The sequence shown here is derived from an EMBL/GenBank/DDBJ whole genome shotgun (WGS) entry which is preliminary data.</text>
</comment>
<dbReference type="EMBL" id="MU151821">
    <property type="protein sequence ID" value="KAF9441670.1"/>
    <property type="molecule type" value="Genomic_DNA"/>
</dbReference>
<keyword evidence="2" id="KW-1185">Reference proteome</keyword>
<name>A0A9P6BXN9_9AGAR</name>